<feature type="region of interest" description="Disordered" evidence="1">
    <location>
        <begin position="162"/>
        <end position="200"/>
    </location>
</feature>
<dbReference type="Proteomes" id="UP000030758">
    <property type="component" value="Unassembled WGS sequence"/>
</dbReference>
<dbReference type="AlphaFoldDB" id="A0A085NRQ1"/>
<protein>
    <submittedName>
        <fullName evidence="2">Uncharacterized protein</fullName>
    </submittedName>
</protein>
<feature type="compositionally biased region" description="Basic and acidic residues" evidence="1">
    <location>
        <begin position="186"/>
        <end position="196"/>
    </location>
</feature>
<sequence length="394" mass="45782">MQLIMKYEYSSGSCGEEAVCALLPYDEVNIVVTRRHCIADRELPHFHFDLNAIRVDRLDGLTSRTVEIVNLSKRRMDCNVEYVETKAVHLCIVLAKRKVLLTESTGLVKKKKKKKKNFLPRVSQSSPDSLRPVVPEWMCRQKNLSENEEHILLLLRLTEPQPWTEDSNSRTYGEPEDEQQQQQKQQNEKKKEKEEEGGYPPVLDVGISRNRCIKFASMKPRRRYHVSLKEGTALRKVEFGSNVLLLFRKKHSELKHHKRYSCRRELILAFVNNEGSTNWLLKQKRKVIAPKKVISLPEATAPKHCKQENQVESFVNQVKKNESGSAKAEVLEWSMRVNGPPTVNFEKEKQPLVEKMKTSNGVRKRIDNRMTTVPYIGPWMMTEDDQQKEAEMDN</sequence>
<evidence type="ECO:0000256" key="1">
    <source>
        <dbReference type="SAM" id="MobiDB-lite"/>
    </source>
</evidence>
<dbReference type="EMBL" id="KL367479">
    <property type="protein sequence ID" value="KFD72147.1"/>
    <property type="molecule type" value="Genomic_DNA"/>
</dbReference>
<reference evidence="2" key="1">
    <citation type="journal article" date="2014" name="Nat. Genet.">
        <title>Genome and transcriptome of the porcine whipworm Trichuris suis.</title>
        <authorList>
            <person name="Jex A.R."/>
            <person name="Nejsum P."/>
            <person name="Schwarz E.M."/>
            <person name="Hu L."/>
            <person name="Young N.D."/>
            <person name="Hall R.S."/>
            <person name="Korhonen P.K."/>
            <person name="Liao S."/>
            <person name="Thamsborg S."/>
            <person name="Xia J."/>
            <person name="Xu P."/>
            <person name="Wang S."/>
            <person name="Scheerlinck J.P."/>
            <person name="Hofmann A."/>
            <person name="Sternberg P.W."/>
            <person name="Wang J."/>
            <person name="Gasser R.B."/>
        </authorList>
    </citation>
    <scope>NUCLEOTIDE SEQUENCE [LARGE SCALE GENOMIC DNA]</scope>
    <source>
        <strain evidence="2">DCEP-RM93F</strain>
    </source>
</reference>
<gene>
    <name evidence="2" type="ORF">M514_15849</name>
</gene>
<proteinExistence type="predicted"/>
<organism evidence="2">
    <name type="scientific">Trichuris suis</name>
    <name type="common">pig whipworm</name>
    <dbReference type="NCBI Taxonomy" id="68888"/>
    <lineage>
        <taxon>Eukaryota</taxon>
        <taxon>Metazoa</taxon>
        <taxon>Ecdysozoa</taxon>
        <taxon>Nematoda</taxon>
        <taxon>Enoplea</taxon>
        <taxon>Dorylaimia</taxon>
        <taxon>Trichinellida</taxon>
        <taxon>Trichuridae</taxon>
        <taxon>Trichuris</taxon>
    </lineage>
</organism>
<evidence type="ECO:0000313" key="2">
    <source>
        <dbReference type="EMBL" id="KFD72147.1"/>
    </source>
</evidence>
<name>A0A085NRQ1_9BILA</name>
<accession>A0A085NRQ1</accession>